<comment type="caution">
    <text evidence="4">The sequence shown here is derived from an EMBL/GenBank/DDBJ whole genome shotgun (WGS) entry which is preliminary data.</text>
</comment>
<dbReference type="InterPro" id="IPR029056">
    <property type="entry name" value="Ribokinase-like"/>
</dbReference>
<evidence type="ECO:0000313" key="5">
    <source>
        <dbReference type="Proteomes" id="UP000004848"/>
    </source>
</evidence>
<gene>
    <name evidence="4" type="ORF">SIAM614_30901</name>
</gene>
<dbReference type="Proteomes" id="UP000004848">
    <property type="component" value="Unassembled WGS sequence"/>
</dbReference>
<dbReference type="InterPro" id="IPR011611">
    <property type="entry name" value="PfkB_dom"/>
</dbReference>
<evidence type="ECO:0000256" key="1">
    <source>
        <dbReference type="ARBA" id="ARBA00022679"/>
    </source>
</evidence>
<dbReference type="eggNOG" id="COG0524">
    <property type="taxonomic scope" value="Bacteria"/>
</dbReference>
<name>A0NZ92_ROSAI</name>
<evidence type="ECO:0000259" key="3">
    <source>
        <dbReference type="Pfam" id="PF00294"/>
    </source>
</evidence>
<dbReference type="GO" id="GO:0016301">
    <property type="term" value="F:kinase activity"/>
    <property type="evidence" value="ECO:0007669"/>
    <property type="project" value="UniProtKB-KW"/>
</dbReference>
<sequence>MKKLRFAAAGDNCIDRYVSKGVARVGGNALNVAVHFAKAGQASAYFGAVGDDEDGAWTRETLLANGVNADHLEIRPEITAYTDIGHTASGDRQFLFEEFGASGTYFPSAAAVAALSRVDHIHFGLLNGTDRLHGLNSALPTRSIDCAVNDASLPMDVAFSSAGEDVSPETELSRLLNRGHKLVVVTRGAKGAIASKGGEIWSEDAERIEPLDTTGAGDTFIANFLVHWKIYGDVAAALRKGIGAATETCLHYGGFPQDDRMIGRSPPSSD</sequence>
<keyword evidence="2 4" id="KW-0418">Kinase</keyword>
<dbReference type="OrthoDB" id="9792663at2"/>
<dbReference type="PANTHER" id="PTHR10584">
    <property type="entry name" value="SUGAR KINASE"/>
    <property type="match status" value="1"/>
</dbReference>
<dbReference type="Pfam" id="PF00294">
    <property type="entry name" value="PfkB"/>
    <property type="match status" value="2"/>
</dbReference>
<evidence type="ECO:0000313" key="4">
    <source>
        <dbReference type="EMBL" id="EAV41771.1"/>
    </source>
</evidence>
<proteinExistence type="predicted"/>
<feature type="domain" description="Carbohydrate kinase PfkB" evidence="3">
    <location>
        <begin position="174"/>
        <end position="253"/>
    </location>
</feature>
<dbReference type="SUPFAM" id="SSF53613">
    <property type="entry name" value="Ribokinase-like"/>
    <property type="match status" value="1"/>
</dbReference>
<evidence type="ECO:0000256" key="2">
    <source>
        <dbReference type="ARBA" id="ARBA00022777"/>
    </source>
</evidence>
<organism evidence="4 5">
    <name type="scientific">Roseibium aggregatum (strain ATCC 25650 / DSM 13394 / JCM 20685 / NBRC 16684 / NCIMB 2208 / IAM 12614 / B1)</name>
    <name type="common">Stappia aggregata</name>
    <dbReference type="NCBI Taxonomy" id="384765"/>
    <lineage>
        <taxon>Bacteria</taxon>
        <taxon>Pseudomonadati</taxon>
        <taxon>Pseudomonadota</taxon>
        <taxon>Alphaproteobacteria</taxon>
        <taxon>Hyphomicrobiales</taxon>
        <taxon>Stappiaceae</taxon>
        <taxon>Roseibium</taxon>
    </lineage>
</organism>
<dbReference type="RefSeq" id="WP_006937993.1">
    <property type="nucleotide sequence ID" value="NZ_AAUW01000018.1"/>
</dbReference>
<dbReference type="Gene3D" id="3.40.1190.20">
    <property type="match status" value="2"/>
</dbReference>
<dbReference type="GeneID" id="68848621"/>
<keyword evidence="1" id="KW-0808">Transferase</keyword>
<reference evidence="4 5" key="1">
    <citation type="submission" date="2006-05" db="EMBL/GenBank/DDBJ databases">
        <authorList>
            <person name="King G."/>
            <person name="Ferriera S."/>
            <person name="Johnson J."/>
            <person name="Kravitz S."/>
            <person name="Beeson K."/>
            <person name="Sutton G."/>
            <person name="Rogers Y.-H."/>
            <person name="Friedman R."/>
            <person name="Frazier M."/>
            <person name="Venter J.C."/>
        </authorList>
    </citation>
    <scope>NUCLEOTIDE SEQUENCE [LARGE SCALE GENOMIC DNA]</scope>
    <source>
        <strain evidence="5">ATCC 25650 / DSM 13394 / JCM 20685 / NBRC 16684 / NCIMB 2208 / IAM 12614 / B1</strain>
    </source>
</reference>
<accession>A0NZ92</accession>
<dbReference type="EMBL" id="AAUW01000018">
    <property type="protein sequence ID" value="EAV41771.1"/>
    <property type="molecule type" value="Genomic_DNA"/>
</dbReference>
<feature type="domain" description="Carbohydrate kinase PfkB" evidence="3">
    <location>
        <begin position="17"/>
        <end position="124"/>
    </location>
</feature>
<protein>
    <submittedName>
        <fullName evidence="4">Putative sugar kinase protein</fullName>
    </submittedName>
</protein>
<dbReference type="AlphaFoldDB" id="A0NZ92"/>
<dbReference type="PANTHER" id="PTHR10584:SF166">
    <property type="entry name" value="RIBOKINASE"/>
    <property type="match status" value="1"/>
</dbReference>